<dbReference type="AlphaFoldDB" id="A0A4U9DHX1"/>
<proteinExistence type="predicted"/>
<reference evidence="1 2" key="1">
    <citation type="submission" date="2019-04" db="EMBL/GenBank/DDBJ databases">
        <authorList>
            <consortium name="Pathogen Informatics"/>
        </authorList>
    </citation>
    <scope>NUCLEOTIDE SEQUENCE [LARGE SCALE GENOMIC DNA]</scope>
    <source>
        <strain evidence="1 2">NCTC9185</strain>
    </source>
</reference>
<protein>
    <submittedName>
        <fullName evidence="1">Uncharacterized protein</fullName>
    </submittedName>
</protein>
<accession>A0A4U9DHX1</accession>
<dbReference type="Proteomes" id="UP000339249">
    <property type="component" value="Unassembled WGS sequence"/>
</dbReference>
<organism evidence="1 2">
    <name type="scientific">Raoultella terrigena</name>
    <name type="common">Klebsiella terrigena</name>
    <dbReference type="NCBI Taxonomy" id="577"/>
    <lineage>
        <taxon>Bacteria</taxon>
        <taxon>Pseudomonadati</taxon>
        <taxon>Pseudomonadota</taxon>
        <taxon>Gammaproteobacteria</taxon>
        <taxon>Enterobacterales</taxon>
        <taxon>Enterobacteriaceae</taxon>
        <taxon>Klebsiella/Raoultella group</taxon>
        <taxon>Raoultella</taxon>
    </lineage>
</organism>
<dbReference type="EMBL" id="CABDVU010000002">
    <property type="protein sequence ID" value="VTN16548.1"/>
    <property type="molecule type" value="Genomic_DNA"/>
</dbReference>
<name>A0A4U9DHX1_RAOTE</name>
<evidence type="ECO:0000313" key="1">
    <source>
        <dbReference type="EMBL" id="VTN16548.1"/>
    </source>
</evidence>
<gene>
    <name evidence="1" type="ORF">NCTC9185_07908</name>
</gene>
<evidence type="ECO:0000313" key="2">
    <source>
        <dbReference type="Proteomes" id="UP000339249"/>
    </source>
</evidence>
<sequence length="56" mass="6425">MDYVAGIVMTMMLKGKEPGNELRMVINVFCFPEFSLVQRCAVQKRKTFSFLTCPFA</sequence>